<comment type="caution">
    <text evidence="1">The sequence shown here is derived from an EMBL/GenBank/DDBJ whole genome shotgun (WGS) entry which is preliminary data.</text>
</comment>
<name>A0A9Q0SDB3_SALVM</name>
<dbReference type="Proteomes" id="UP001151529">
    <property type="component" value="Chromosome 18"/>
</dbReference>
<reference evidence="1 2" key="1">
    <citation type="journal article" date="2023" name="Int. J. Mol. Sci.">
        <title>De Novo Assembly and Annotation of 11 Diverse Shrub Willow (Salix) Genomes Reveals Novel Gene Organization in Sex-Linked Regions.</title>
        <authorList>
            <person name="Hyden B."/>
            <person name="Feng K."/>
            <person name="Yates T.B."/>
            <person name="Jawdy S."/>
            <person name="Cereghino C."/>
            <person name="Smart L.B."/>
            <person name="Muchero W."/>
        </authorList>
    </citation>
    <scope>NUCLEOTIDE SEQUENCE [LARGE SCALE GENOMIC DNA]</scope>
    <source>
        <tissue evidence="1">Shoot tip</tissue>
    </source>
</reference>
<gene>
    <name evidence="1" type="ORF">OIU85_012530</name>
</gene>
<proteinExistence type="predicted"/>
<protein>
    <submittedName>
        <fullName evidence="1">Uncharacterized protein</fullName>
    </submittedName>
</protein>
<organism evidence="1 2">
    <name type="scientific">Salix viminalis</name>
    <name type="common">Common osier</name>
    <name type="synonym">Basket willow</name>
    <dbReference type="NCBI Taxonomy" id="40686"/>
    <lineage>
        <taxon>Eukaryota</taxon>
        <taxon>Viridiplantae</taxon>
        <taxon>Streptophyta</taxon>
        <taxon>Embryophyta</taxon>
        <taxon>Tracheophyta</taxon>
        <taxon>Spermatophyta</taxon>
        <taxon>Magnoliopsida</taxon>
        <taxon>eudicotyledons</taxon>
        <taxon>Gunneridae</taxon>
        <taxon>Pentapetalae</taxon>
        <taxon>rosids</taxon>
        <taxon>fabids</taxon>
        <taxon>Malpighiales</taxon>
        <taxon>Salicaceae</taxon>
        <taxon>Saliceae</taxon>
        <taxon>Salix</taxon>
    </lineage>
</organism>
<dbReference type="EMBL" id="JAPFFL010000017">
    <property type="protein sequence ID" value="KAJ6673534.1"/>
    <property type="molecule type" value="Genomic_DNA"/>
</dbReference>
<sequence length="123" mass="14424">MIPSLVEWQPPPPRKLWRRHNTKGCLVVTQKRQTSTTPPVNQTHNERDKAISRGGLKTRLDDRVKQGFYTKQSRKKEIIFQVKREIIGREFGGRVFPSSQQKLATIEKFKFKAIFRSFLVKLC</sequence>
<evidence type="ECO:0000313" key="2">
    <source>
        <dbReference type="Proteomes" id="UP001151529"/>
    </source>
</evidence>
<accession>A0A9Q0SDB3</accession>
<evidence type="ECO:0000313" key="1">
    <source>
        <dbReference type="EMBL" id="KAJ6673534.1"/>
    </source>
</evidence>
<keyword evidence="2" id="KW-1185">Reference proteome</keyword>
<dbReference type="AlphaFoldDB" id="A0A9Q0SDB3"/>